<dbReference type="InterPro" id="IPR032473">
    <property type="entry name" value="Argonaute_Mid_dom"/>
</dbReference>
<accession>A0A015LIQ1</accession>
<feature type="domain" description="PAZ" evidence="2">
    <location>
        <begin position="215"/>
        <end position="326"/>
    </location>
</feature>
<dbReference type="CDD" id="cd04657">
    <property type="entry name" value="Piwi_ago-like"/>
    <property type="match status" value="1"/>
</dbReference>
<proteinExistence type="inferred from homology"/>
<dbReference type="Pfam" id="PF08699">
    <property type="entry name" value="ArgoL1"/>
    <property type="match status" value="1"/>
</dbReference>
<comment type="similarity">
    <text evidence="1">Belongs to the argonaute family.</text>
</comment>
<dbReference type="InterPro" id="IPR045246">
    <property type="entry name" value="Piwi_ago-like"/>
</dbReference>
<dbReference type="Pfam" id="PF16488">
    <property type="entry name" value="ArgoL2"/>
    <property type="match status" value="1"/>
</dbReference>
<dbReference type="InterPro" id="IPR032472">
    <property type="entry name" value="ArgoL2"/>
</dbReference>
<organism evidence="4 5">
    <name type="scientific">Rhizophagus irregularis (strain DAOM 197198w)</name>
    <name type="common">Glomus intraradices</name>
    <dbReference type="NCBI Taxonomy" id="1432141"/>
    <lineage>
        <taxon>Eukaryota</taxon>
        <taxon>Fungi</taxon>
        <taxon>Fungi incertae sedis</taxon>
        <taxon>Mucoromycota</taxon>
        <taxon>Glomeromycotina</taxon>
        <taxon>Glomeromycetes</taxon>
        <taxon>Glomerales</taxon>
        <taxon>Glomeraceae</taxon>
        <taxon>Rhizophagus</taxon>
    </lineage>
</organism>
<dbReference type="Gene3D" id="2.170.260.10">
    <property type="entry name" value="paz domain"/>
    <property type="match status" value="1"/>
</dbReference>
<dbReference type="OMA" id="IERWAIC"/>
<dbReference type="Pfam" id="PF16487">
    <property type="entry name" value="ArgoMid"/>
    <property type="match status" value="1"/>
</dbReference>
<gene>
    <name evidence="4" type="ORF">RirG_068130</name>
</gene>
<evidence type="ECO:0000256" key="1">
    <source>
        <dbReference type="RuleBase" id="RU361178"/>
    </source>
</evidence>
<dbReference type="PROSITE" id="PS50821">
    <property type="entry name" value="PAZ"/>
    <property type="match status" value="1"/>
</dbReference>
<reference evidence="4 5" key="1">
    <citation type="submission" date="2014-02" db="EMBL/GenBank/DDBJ databases">
        <title>Single nucleus genome sequencing reveals high similarity among nuclei of an endomycorrhizal fungus.</title>
        <authorList>
            <person name="Lin K."/>
            <person name="Geurts R."/>
            <person name="Zhang Z."/>
            <person name="Limpens E."/>
            <person name="Saunders D.G."/>
            <person name="Mu D."/>
            <person name="Pang E."/>
            <person name="Cao H."/>
            <person name="Cha H."/>
            <person name="Lin T."/>
            <person name="Zhou Q."/>
            <person name="Shang Y."/>
            <person name="Li Y."/>
            <person name="Ivanov S."/>
            <person name="Sharma T."/>
            <person name="Velzen R.V."/>
            <person name="Ruijter N.D."/>
            <person name="Aanen D.K."/>
            <person name="Win J."/>
            <person name="Kamoun S."/>
            <person name="Bisseling T."/>
            <person name="Huang S."/>
        </authorList>
    </citation>
    <scope>NUCLEOTIDE SEQUENCE [LARGE SCALE GENOMIC DNA]</scope>
    <source>
        <strain evidence="5">DAOM197198w</strain>
    </source>
</reference>
<dbReference type="InterPro" id="IPR003100">
    <property type="entry name" value="PAZ_dom"/>
</dbReference>
<dbReference type="Pfam" id="PF02171">
    <property type="entry name" value="Piwi"/>
    <property type="match status" value="1"/>
</dbReference>
<dbReference type="Gene3D" id="3.40.50.2300">
    <property type="match status" value="1"/>
</dbReference>
<name>A0A015LIQ1_RHIIW</name>
<dbReference type="STRING" id="1432141.A0A015LIQ1"/>
<dbReference type="PROSITE" id="PS50822">
    <property type="entry name" value="PIWI"/>
    <property type="match status" value="1"/>
</dbReference>
<comment type="caution">
    <text evidence="4">The sequence shown here is derived from an EMBL/GenBank/DDBJ whole genome shotgun (WGS) entry which is preliminary data.</text>
</comment>
<dbReference type="Proteomes" id="UP000022910">
    <property type="component" value="Unassembled WGS sequence"/>
</dbReference>
<feature type="domain" description="Piwi" evidence="3">
    <location>
        <begin position="501"/>
        <end position="804"/>
    </location>
</feature>
<protein>
    <recommendedName>
        <fullName evidence="6">Piwi-domain-containing protein</fullName>
    </recommendedName>
</protein>
<evidence type="ECO:0000259" key="2">
    <source>
        <dbReference type="PROSITE" id="PS50821"/>
    </source>
</evidence>
<dbReference type="HOGENOM" id="CLU_004544_4_3_1"/>
<evidence type="ECO:0000259" key="3">
    <source>
        <dbReference type="PROSITE" id="PS50822"/>
    </source>
</evidence>
<dbReference type="SUPFAM" id="SSF101690">
    <property type="entry name" value="PAZ domain"/>
    <property type="match status" value="1"/>
</dbReference>
<dbReference type="InterPro" id="IPR014811">
    <property type="entry name" value="ArgoL1"/>
</dbReference>
<dbReference type="SMART" id="SM01163">
    <property type="entry name" value="DUF1785"/>
    <property type="match status" value="1"/>
</dbReference>
<dbReference type="InterPro" id="IPR012337">
    <property type="entry name" value="RNaseH-like_sf"/>
</dbReference>
<evidence type="ECO:0008006" key="6">
    <source>
        <dbReference type="Google" id="ProtNLM"/>
    </source>
</evidence>
<dbReference type="EMBL" id="JEMT01015238">
    <property type="protein sequence ID" value="EXX72566.1"/>
    <property type="molecule type" value="Genomic_DNA"/>
</dbReference>
<dbReference type="InterPro" id="IPR032474">
    <property type="entry name" value="Argonaute_N"/>
</dbReference>
<evidence type="ECO:0000313" key="4">
    <source>
        <dbReference type="EMBL" id="EXX72566.1"/>
    </source>
</evidence>
<dbReference type="GO" id="GO:0003723">
    <property type="term" value="F:RNA binding"/>
    <property type="evidence" value="ECO:0007669"/>
    <property type="project" value="InterPro"/>
</dbReference>
<dbReference type="InterPro" id="IPR036085">
    <property type="entry name" value="PAZ_dom_sf"/>
</dbReference>
<dbReference type="SUPFAM" id="SSF53098">
    <property type="entry name" value="Ribonuclease H-like"/>
    <property type="match status" value="1"/>
</dbReference>
<dbReference type="SMART" id="SM00949">
    <property type="entry name" value="PAZ"/>
    <property type="match status" value="1"/>
</dbReference>
<dbReference type="SMART" id="SM00950">
    <property type="entry name" value="Piwi"/>
    <property type="match status" value="1"/>
</dbReference>
<dbReference type="Gene3D" id="3.30.420.10">
    <property type="entry name" value="Ribonuclease H-like superfamily/Ribonuclease H"/>
    <property type="match status" value="1"/>
</dbReference>
<dbReference type="PANTHER" id="PTHR22891">
    <property type="entry name" value="EUKARYOTIC TRANSLATION INITIATION FACTOR 2C"/>
    <property type="match status" value="1"/>
</dbReference>
<dbReference type="InterPro" id="IPR003165">
    <property type="entry name" value="Piwi"/>
</dbReference>
<dbReference type="CDD" id="cd02846">
    <property type="entry name" value="PAZ_argonaute_like"/>
    <property type="match status" value="1"/>
</dbReference>
<dbReference type="AlphaFoldDB" id="A0A015LIQ1"/>
<dbReference type="InterPro" id="IPR036397">
    <property type="entry name" value="RNaseH_sf"/>
</dbReference>
<evidence type="ECO:0000313" key="5">
    <source>
        <dbReference type="Proteomes" id="UP000022910"/>
    </source>
</evidence>
<sequence length="837" mass="94175">MEITPFVRRPGVGREGRPIKVRTNFFEVITMPENNIIHYDVSITPEVPPRLNMKIFESFVNQYRERALGNARPVFDGRKNMLAHKLLPFGDAATFNVTLEERTPVASRRPPREFRIRIRRVGDIVMGELFQFLRARSRMTNNCQTAIMALDAIIGHKVSTLHVAVGRSFFTPEGSRSISGGAEVWQGYYQSARPTSDKMMINIDLSATAFYEGGRLVQIVAKILELRSPDDLRRGLSEREHQKVERKIRNLKIRVNHRAEARTSSKIERLTQTPASRTMFEKDGNTIDVATYFQTTYNMRLIYPFLPCVIVRRNVFLPLEVCDVIPGQRHMRKLDGKQVDEMMNFTRQNPTLRANKIRAGLNILDYRNDEYMQQFGVRVSNEMAMVDGRILPTPTIHYHPSSRDNRIQPAGGVWNLRDKKVATGATLGSWCVLAFLSPDVLPDHDINAFVRELANTCQDTGMNIPNKNPPILHANPQGNIEESLKQAWLRAGNSAKAQPQLILCILPNTGQPLYAEIKRVSDTVIGVATQCVQNRYIRQTKKQYCANVCLKINVKLGGMNSFIDPTQIPFISDRPTILMGADVTPPAPGPGSDERPSIAAVTASVDAKASRYAASIRIQRGRTEIIADLANMVKELLKAFYQTCGRKPERILFYRDGISESQFGSIITTEIAAIKAACQALDANYKPTITFVVVQKRHHTRFFPIDSRDADRTGNCPPGTVIETVITHPFEFDFYLQSHAGLLGTSRPAHYYVLYDDNGFNPDMLQTLSYNLCYIYARCTRSVSLVPPVYYAHLVTNRAKLHARGGPFSDTGSEEGGGAAVTFGVVKPELQRVMYFA</sequence>
<dbReference type="Pfam" id="PF16486">
    <property type="entry name" value="ArgoN"/>
    <property type="match status" value="1"/>
</dbReference>
<dbReference type="Pfam" id="PF02170">
    <property type="entry name" value="PAZ"/>
    <property type="match status" value="1"/>
</dbReference>
<keyword evidence="5" id="KW-1185">Reference proteome</keyword>
<dbReference type="OrthoDB" id="10252740at2759"/>